<feature type="compositionally biased region" description="Basic residues" evidence="1">
    <location>
        <begin position="137"/>
        <end position="146"/>
    </location>
</feature>
<feature type="region of interest" description="Disordered" evidence="1">
    <location>
        <begin position="107"/>
        <end position="146"/>
    </location>
</feature>
<dbReference type="Proteomes" id="UP000504637">
    <property type="component" value="Unplaced"/>
</dbReference>
<evidence type="ECO:0000313" key="2">
    <source>
        <dbReference type="Proteomes" id="UP000504637"/>
    </source>
</evidence>
<gene>
    <name evidence="3" type="ORF">K489DRAFT_433844</name>
</gene>
<dbReference type="AlphaFoldDB" id="A0A6J3LVA0"/>
<dbReference type="RefSeq" id="XP_033456726.1">
    <property type="nucleotide sequence ID" value="XM_033608538.1"/>
</dbReference>
<reference evidence="3" key="2">
    <citation type="submission" date="2020-04" db="EMBL/GenBank/DDBJ databases">
        <authorList>
            <consortium name="NCBI Genome Project"/>
        </authorList>
    </citation>
    <scope>NUCLEOTIDE SEQUENCE</scope>
    <source>
        <strain evidence="3">CBS 342.82</strain>
    </source>
</reference>
<protein>
    <submittedName>
        <fullName evidence="3">Uncharacterized protein</fullName>
    </submittedName>
</protein>
<name>A0A6J3LVA0_9PEZI</name>
<accession>A0A6J3LVA0</accession>
<keyword evidence="2" id="KW-1185">Reference proteome</keyword>
<reference evidence="3" key="1">
    <citation type="submission" date="2020-01" db="EMBL/GenBank/DDBJ databases">
        <authorList>
            <consortium name="DOE Joint Genome Institute"/>
            <person name="Haridas S."/>
            <person name="Albert R."/>
            <person name="Binder M."/>
            <person name="Bloem J."/>
            <person name="Labutti K."/>
            <person name="Salamov A."/>
            <person name="Andreopoulos B."/>
            <person name="Baker S.E."/>
            <person name="Barry K."/>
            <person name="Bills G."/>
            <person name="Bluhm B.H."/>
            <person name="Cannon C."/>
            <person name="Castanera R."/>
            <person name="Culley D.E."/>
            <person name="Daum C."/>
            <person name="Ezra D."/>
            <person name="Gonzalez J.B."/>
            <person name="Henrissat B."/>
            <person name="Kuo A."/>
            <person name="Liang C."/>
            <person name="Lipzen A."/>
            <person name="Lutzoni F."/>
            <person name="Magnuson J."/>
            <person name="Mondo S."/>
            <person name="Nolan M."/>
            <person name="Ohm R."/>
            <person name="Pangilinan J."/>
            <person name="Park H.-J."/>
            <person name="Ramirez L."/>
            <person name="Alfaro M."/>
            <person name="Sun H."/>
            <person name="Tritt A."/>
            <person name="Yoshinaga Y."/>
            <person name="Zwiers L.-H."/>
            <person name="Turgeon B.G."/>
            <person name="Goodwin S.B."/>
            <person name="Spatafora J.W."/>
            <person name="Crous P.W."/>
            <person name="Grigoriev I.V."/>
        </authorList>
    </citation>
    <scope>NUCLEOTIDE SEQUENCE</scope>
    <source>
        <strain evidence="3">CBS 342.82</strain>
    </source>
</reference>
<evidence type="ECO:0000313" key="3">
    <source>
        <dbReference type="RefSeq" id="XP_033456726.1"/>
    </source>
</evidence>
<organism evidence="3">
    <name type="scientific">Dissoconium aciculare CBS 342.82</name>
    <dbReference type="NCBI Taxonomy" id="1314786"/>
    <lineage>
        <taxon>Eukaryota</taxon>
        <taxon>Fungi</taxon>
        <taxon>Dikarya</taxon>
        <taxon>Ascomycota</taxon>
        <taxon>Pezizomycotina</taxon>
        <taxon>Dothideomycetes</taxon>
        <taxon>Dothideomycetidae</taxon>
        <taxon>Mycosphaerellales</taxon>
        <taxon>Dissoconiaceae</taxon>
        <taxon>Dissoconium</taxon>
    </lineage>
</organism>
<dbReference type="GeneID" id="54366338"/>
<reference evidence="3" key="3">
    <citation type="submission" date="2025-08" db="UniProtKB">
        <authorList>
            <consortium name="RefSeq"/>
        </authorList>
    </citation>
    <scope>IDENTIFICATION</scope>
    <source>
        <strain evidence="3">CBS 342.82</strain>
    </source>
</reference>
<evidence type="ECO:0000256" key="1">
    <source>
        <dbReference type="SAM" id="MobiDB-lite"/>
    </source>
</evidence>
<proteinExistence type="predicted"/>
<sequence length="146" mass="17150">MKLSNSVRFPEDPLTMISRQPTLLEMSVLEDFECHARQCRDCQTARHLTSFIPPDLCPRGFNYARDLTRLFYSASDGNIYSTTATTTRRFRVEIPLHYHEVRKLYRTEQQRGGARAARRPRRSCIDQRSPTTALPFRARRNRTSER</sequence>